<dbReference type="Proteomes" id="UP000053095">
    <property type="component" value="Unassembled WGS sequence"/>
</dbReference>
<dbReference type="EMBL" id="DF933829">
    <property type="protein sequence ID" value="GAM37799.1"/>
    <property type="molecule type" value="Genomic_DNA"/>
</dbReference>
<evidence type="ECO:0000256" key="5">
    <source>
        <dbReference type="ARBA" id="ARBA00023136"/>
    </source>
</evidence>
<feature type="transmembrane region" description="Helical" evidence="6">
    <location>
        <begin position="233"/>
        <end position="253"/>
    </location>
</feature>
<proteinExistence type="predicted"/>
<evidence type="ECO:0000313" key="8">
    <source>
        <dbReference type="Proteomes" id="UP000053095"/>
    </source>
</evidence>
<dbReference type="GO" id="GO:0022857">
    <property type="term" value="F:transmembrane transporter activity"/>
    <property type="evidence" value="ECO:0007669"/>
    <property type="project" value="InterPro"/>
</dbReference>
<dbReference type="Pfam" id="PF07690">
    <property type="entry name" value="MFS_1"/>
    <property type="match status" value="1"/>
</dbReference>
<evidence type="ECO:0000256" key="3">
    <source>
        <dbReference type="ARBA" id="ARBA00022692"/>
    </source>
</evidence>
<protein>
    <submittedName>
        <fullName evidence="7">MFS allantoate transporter</fullName>
    </submittedName>
</protein>
<comment type="subcellular location">
    <subcellularLocation>
        <location evidence="1">Membrane</location>
        <topology evidence="1">Multi-pass membrane protein</topology>
    </subcellularLocation>
</comment>
<feature type="transmembrane region" description="Helical" evidence="6">
    <location>
        <begin position="480"/>
        <end position="502"/>
    </location>
</feature>
<comment type="caution">
    <text evidence="7">The sequence shown here is derived from an EMBL/GenBank/DDBJ whole genome shotgun (WGS) entry which is preliminary data.</text>
</comment>
<keyword evidence="3 6" id="KW-0812">Transmembrane</keyword>
<evidence type="ECO:0000256" key="4">
    <source>
        <dbReference type="ARBA" id="ARBA00022989"/>
    </source>
</evidence>
<feature type="transmembrane region" description="Helical" evidence="6">
    <location>
        <begin position="61"/>
        <end position="89"/>
    </location>
</feature>
<evidence type="ECO:0000256" key="2">
    <source>
        <dbReference type="ARBA" id="ARBA00022448"/>
    </source>
</evidence>
<accession>A0A6V8HA63</accession>
<organism evidence="7 8">
    <name type="scientific">Talaromyces pinophilus</name>
    <name type="common">Penicillium pinophilum</name>
    <dbReference type="NCBI Taxonomy" id="128442"/>
    <lineage>
        <taxon>Eukaryota</taxon>
        <taxon>Fungi</taxon>
        <taxon>Dikarya</taxon>
        <taxon>Ascomycota</taxon>
        <taxon>Pezizomycotina</taxon>
        <taxon>Eurotiomycetes</taxon>
        <taxon>Eurotiomycetidae</taxon>
        <taxon>Eurotiales</taxon>
        <taxon>Trichocomaceae</taxon>
        <taxon>Talaromyces</taxon>
        <taxon>Talaromyces sect. Talaromyces</taxon>
    </lineage>
</organism>
<feature type="transmembrane region" description="Helical" evidence="6">
    <location>
        <begin position="299"/>
        <end position="318"/>
    </location>
</feature>
<sequence length="542" mass="59757">MEAPTDSPSGKVKDEAISQTWMENMTGAEDDGENQAKPAESVVLEWTEDEEKRLLRKIDTWLLPLLLFSGFFTLMDAQALGTAALFGFVEDLGLYSIKSLAPLKITTVQYSWVAAITYYGVLASQYPLLALAQKVPIGKFQGVVIFYCGMCSLLMIVLTNFSGAMALRFFFGFHVVLSPLHILVTGMWWRSEEQPTRIGVWSCGASLGSVAGQAMNYGLVHLGGPFAASPWKYIYLVLGCITMSFGILFSIFFPDSPKKARFLTEREKLIAVERLRENNIGITNRKFKWLQARAAMLDYTVWLLGANMFVIALSNAAIQSYGGLIIKAMGFTNFKAIEMAMPASAISVVVMLSSGIIGRRFHGHRCLIGLLFLLPGIAGFTMLWKAPRTNQSALLAGLYIVSLRGFLTLPKNGVFINRDVQAVFYYGAYIQNLGLLSANLAGHTKRTTANALCFGLSAIGSICGPFAFKGEEANIGYPTGMITILSLLATSAGIFLILWLSYHFENKRRDKEGRLNREAEAGGDNAFLDLTDTENRQFRYCT</sequence>
<feature type="transmembrane region" description="Helical" evidence="6">
    <location>
        <begin position="144"/>
        <end position="163"/>
    </location>
</feature>
<name>A0A6V8HA63_TALPI</name>
<keyword evidence="2" id="KW-0813">Transport</keyword>
<dbReference type="AlphaFoldDB" id="A0A6V8HA63"/>
<evidence type="ECO:0000256" key="1">
    <source>
        <dbReference type="ARBA" id="ARBA00004141"/>
    </source>
</evidence>
<evidence type="ECO:0000313" key="7">
    <source>
        <dbReference type="EMBL" id="GAM37799.1"/>
    </source>
</evidence>
<dbReference type="SUPFAM" id="SSF103473">
    <property type="entry name" value="MFS general substrate transporter"/>
    <property type="match status" value="1"/>
</dbReference>
<keyword evidence="4 6" id="KW-1133">Transmembrane helix</keyword>
<feature type="transmembrane region" description="Helical" evidence="6">
    <location>
        <begin position="367"/>
        <end position="386"/>
    </location>
</feature>
<dbReference type="GO" id="GO:0016020">
    <property type="term" value="C:membrane"/>
    <property type="evidence" value="ECO:0007669"/>
    <property type="project" value="UniProtKB-SubCell"/>
</dbReference>
<reference evidence="8" key="1">
    <citation type="journal article" date="2015" name="Genome Announc.">
        <title>Draft genome sequence of Talaromyces cellulolyticus strain Y-94, a source of lignocellulosic biomass-degrading enzymes.</title>
        <authorList>
            <person name="Fujii T."/>
            <person name="Koike H."/>
            <person name="Sawayama S."/>
            <person name="Yano S."/>
            <person name="Inoue H."/>
        </authorList>
    </citation>
    <scope>NUCLEOTIDE SEQUENCE [LARGE SCALE GENOMIC DNA]</scope>
    <source>
        <strain evidence="8">Y-94</strain>
    </source>
</reference>
<feature type="transmembrane region" description="Helical" evidence="6">
    <location>
        <begin position="339"/>
        <end position="361"/>
    </location>
</feature>
<dbReference type="InterPro" id="IPR036259">
    <property type="entry name" value="MFS_trans_sf"/>
</dbReference>
<dbReference type="PANTHER" id="PTHR43791:SF97">
    <property type="entry name" value="ALLANTOATE TRANSPORTER, PUTATIVE (AFU_ORTHOLOGUE AFUA_1G14700)-RELATED"/>
    <property type="match status" value="1"/>
</dbReference>
<gene>
    <name evidence="7" type="ORF">TCE0_033r08025</name>
</gene>
<keyword evidence="5 6" id="KW-0472">Membrane</keyword>
<feature type="transmembrane region" description="Helical" evidence="6">
    <location>
        <begin position="422"/>
        <end position="442"/>
    </location>
</feature>
<keyword evidence="8" id="KW-1185">Reference proteome</keyword>
<evidence type="ECO:0000256" key="6">
    <source>
        <dbReference type="SAM" id="Phobius"/>
    </source>
</evidence>
<dbReference type="InterPro" id="IPR011701">
    <property type="entry name" value="MFS"/>
</dbReference>
<dbReference type="Gene3D" id="1.20.1250.20">
    <property type="entry name" value="MFS general substrate transporter like domains"/>
    <property type="match status" value="1"/>
</dbReference>
<feature type="transmembrane region" description="Helical" evidence="6">
    <location>
        <begin position="169"/>
        <end position="189"/>
    </location>
</feature>
<dbReference type="PANTHER" id="PTHR43791">
    <property type="entry name" value="PERMEASE-RELATED"/>
    <property type="match status" value="1"/>
</dbReference>
<feature type="transmembrane region" description="Helical" evidence="6">
    <location>
        <begin position="109"/>
        <end position="132"/>
    </location>
</feature>
<feature type="transmembrane region" description="Helical" evidence="6">
    <location>
        <begin position="449"/>
        <end position="468"/>
    </location>
</feature>